<keyword evidence="2" id="KW-0808">Transferase</keyword>
<keyword evidence="3" id="KW-0418">Kinase</keyword>
<dbReference type="PROSITE" id="PS50052">
    <property type="entry name" value="GUANYLATE_KINASE_2"/>
    <property type="match status" value="1"/>
</dbReference>
<dbReference type="AlphaFoldDB" id="A0A382FLU5"/>
<evidence type="ECO:0000256" key="2">
    <source>
        <dbReference type="ARBA" id="ARBA00022679"/>
    </source>
</evidence>
<protein>
    <recommendedName>
        <fullName evidence="4">Guanylate kinase-like domain-containing protein</fullName>
    </recommendedName>
</protein>
<dbReference type="GO" id="GO:0004385">
    <property type="term" value="F:GMP kinase activity"/>
    <property type="evidence" value="ECO:0007669"/>
    <property type="project" value="TreeGrafter"/>
</dbReference>
<dbReference type="PANTHER" id="PTHR23117">
    <property type="entry name" value="GUANYLATE KINASE-RELATED"/>
    <property type="match status" value="1"/>
</dbReference>
<dbReference type="SMART" id="SM00072">
    <property type="entry name" value="GuKc"/>
    <property type="match status" value="1"/>
</dbReference>
<sequence length="181" mass="19869">VEPSPLIIVVSGPGGAGKGTIARALVEGDKGLVLSVSWTTRRRRVDDADDAYVFVEREAFERRRTEGGFVEWNEFLGCLYGTPVPDPGDRRDLLLEIDVAGGRQVLDRYPDALCIFVDACDATLRRRLLARGDSTERADERLAEASRERIEATSLGYRFVANEDLGSAVAVMAEMIASHRG</sequence>
<dbReference type="InterPro" id="IPR008144">
    <property type="entry name" value="Guanylate_kin-like_dom"/>
</dbReference>
<dbReference type="InterPro" id="IPR008145">
    <property type="entry name" value="GK/Ca_channel_bsu"/>
</dbReference>
<comment type="similarity">
    <text evidence="1">Belongs to the guanylate kinase family.</text>
</comment>
<feature type="domain" description="Guanylate kinase-like" evidence="4">
    <location>
        <begin position="5"/>
        <end position="177"/>
    </location>
</feature>
<dbReference type="GO" id="GO:0005829">
    <property type="term" value="C:cytosol"/>
    <property type="evidence" value="ECO:0007669"/>
    <property type="project" value="TreeGrafter"/>
</dbReference>
<evidence type="ECO:0000256" key="3">
    <source>
        <dbReference type="ARBA" id="ARBA00022777"/>
    </source>
</evidence>
<feature type="non-terminal residue" evidence="5">
    <location>
        <position position="1"/>
    </location>
</feature>
<dbReference type="EMBL" id="UINC01050752">
    <property type="protein sequence ID" value="SVB64086.1"/>
    <property type="molecule type" value="Genomic_DNA"/>
</dbReference>
<evidence type="ECO:0000313" key="5">
    <source>
        <dbReference type="EMBL" id="SVB64086.1"/>
    </source>
</evidence>
<name>A0A382FLU5_9ZZZZ</name>
<organism evidence="5">
    <name type="scientific">marine metagenome</name>
    <dbReference type="NCBI Taxonomy" id="408172"/>
    <lineage>
        <taxon>unclassified sequences</taxon>
        <taxon>metagenomes</taxon>
        <taxon>ecological metagenomes</taxon>
    </lineage>
</organism>
<dbReference type="Gene3D" id="3.30.63.10">
    <property type="entry name" value="Guanylate Kinase phosphate binding domain"/>
    <property type="match status" value="1"/>
</dbReference>
<proteinExistence type="inferred from homology"/>
<accession>A0A382FLU5</accession>
<dbReference type="InterPro" id="IPR027417">
    <property type="entry name" value="P-loop_NTPase"/>
</dbReference>
<reference evidence="5" key="1">
    <citation type="submission" date="2018-05" db="EMBL/GenBank/DDBJ databases">
        <authorList>
            <person name="Lanie J.A."/>
            <person name="Ng W.-L."/>
            <person name="Kazmierczak K.M."/>
            <person name="Andrzejewski T.M."/>
            <person name="Davidsen T.M."/>
            <person name="Wayne K.J."/>
            <person name="Tettelin H."/>
            <person name="Glass J.I."/>
            <person name="Rusch D."/>
            <person name="Podicherti R."/>
            <person name="Tsui H.-C.T."/>
            <person name="Winkler M.E."/>
        </authorList>
    </citation>
    <scope>NUCLEOTIDE SEQUENCE</scope>
</reference>
<dbReference type="PANTHER" id="PTHR23117:SF13">
    <property type="entry name" value="GUANYLATE KINASE"/>
    <property type="match status" value="1"/>
</dbReference>
<gene>
    <name evidence="5" type="ORF">METZ01_LOCUS216940</name>
</gene>
<evidence type="ECO:0000259" key="4">
    <source>
        <dbReference type="PROSITE" id="PS50052"/>
    </source>
</evidence>
<dbReference type="SUPFAM" id="SSF52540">
    <property type="entry name" value="P-loop containing nucleoside triphosphate hydrolases"/>
    <property type="match status" value="1"/>
</dbReference>
<dbReference type="Gene3D" id="3.40.50.300">
    <property type="entry name" value="P-loop containing nucleotide triphosphate hydrolases"/>
    <property type="match status" value="1"/>
</dbReference>
<dbReference type="Pfam" id="PF00625">
    <property type="entry name" value="Guanylate_kin"/>
    <property type="match status" value="1"/>
</dbReference>
<evidence type="ECO:0000256" key="1">
    <source>
        <dbReference type="ARBA" id="ARBA00005790"/>
    </source>
</evidence>